<dbReference type="InterPro" id="IPR001905">
    <property type="entry name" value="Ammonium_transpt"/>
</dbReference>
<name>A0A7L4YMG3_9ACTN</name>
<sequence>MPPTEYDSGSVAWVLISSALVFLMTPGLAFFYGGMVRAKHVLAMLMQNFTAIAVAGIAWVVVGFSIAFGDGGPLIGDLSYFGLTDYSTPIEWTGLPLLVFVCFQATFAIISLALVTGATADRWKFGAYVAFGVLWVVLIYSVIAHWVWGGGWIAELGALDFAGGTVVHINAGAAGLAMAIVLGKRRGWGKDPMRGHNIPFVMLGAGLLWFGWFGFNAGSALVTNDGNTQLAAVAFLNTLLAGGAALLGWIGYEKLRHGASTTLGAASGIVAGLVAITPAAGFVTPLASIPIGLVAGILCATCLGLKDRFGFDDSLDVVAVHLVGGLWGSLAVGLFATSSVNSLVTDSGLLVGGGAKLLGIQAIAALAALIFSFVGTFIIGKLIGMFMQNRVDVETEITGLDQAMHSETAYEFTSSSQGAHRGGPLAQATASLPGSTAAPVPATTTKEEV</sequence>
<dbReference type="Proteomes" id="UP000463857">
    <property type="component" value="Chromosome"/>
</dbReference>
<feature type="transmembrane region" description="Helical" evidence="9">
    <location>
        <begin position="262"/>
        <end position="280"/>
    </location>
</feature>
<evidence type="ECO:0000256" key="2">
    <source>
        <dbReference type="ARBA" id="ARBA00005887"/>
    </source>
</evidence>
<dbReference type="GO" id="GO:0008519">
    <property type="term" value="F:ammonium channel activity"/>
    <property type="evidence" value="ECO:0007669"/>
    <property type="project" value="InterPro"/>
</dbReference>
<evidence type="ECO:0000256" key="10">
    <source>
        <dbReference type="SAM" id="MobiDB-lite"/>
    </source>
</evidence>
<evidence type="ECO:0000259" key="11">
    <source>
        <dbReference type="Pfam" id="PF00909"/>
    </source>
</evidence>
<feature type="transmembrane region" description="Helical" evidence="9">
    <location>
        <begin position="95"/>
        <end position="115"/>
    </location>
</feature>
<keyword evidence="7 9" id="KW-0924">Ammonia transport</keyword>
<dbReference type="EMBL" id="CP047156">
    <property type="protein sequence ID" value="QHB99736.1"/>
    <property type="molecule type" value="Genomic_DNA"/>
</dbReference>
<feature type="transmembrane region" description="Helical" evidence="9">
    <location>
        <begin position="127"/>
        <end position="149"/>
    </location>
</feature>
<feature type="transmembrane region" description="Helical" evidence="9">
    <location>
        <begin position="161"/>
        <end position="183"/>
    </location>
</feature>
<feature type="transmembrane region" description="Helical" evidence="9">
    <location>
        <begin position="45"/>
        <end position="68"/>
    </location>
</feature>
<evidence type="ECO:0000313" key="12">
    <source>
        <dbReference type="EMBL" id="QHB99736.1"/>
    </source>
</evidence>
<feature type="transmembrane region" description="Helical" evidence="9">
    <location>
        <begin position="230"/>
        <end position="250"/>
    </location>
</feature>
<evidence type="ECO:0000256" key="1">
    <source>
        <dbReference type="ARBA" id="ARBA00004141"/>
    </source>
</evidence>
<dbReference type="InParanoid" id="A0A7L4YMG3"/>
<keyword evidence="5 9" id="KW-1133">Transmembrane helix</keyword>
<feature type="transmembrane region" description="Helical" evidence="9">
    <location>
        <begin position="317"/>
        <end position="337"/>
    </location>
</feature>
<feature type="transmembrane region" description="Helical" evidence="9">
    <location>
        <begin position="195"/>
        <end position="215"/>
    </location>
</feature>
<gene>
    <name evidence="12" type="primary">amt</name>
    <name evidence="12" type="ORF">EK0264_05200</name>
</gene>
<dbReference type="PANTHER" id="PTHR43029">
    <property type="entry name" value="AMMONIUM TRANSPORTER MEP2"/>
    <property type="match status" value="1"/>
</dbReference>
<dbReference type="InterPro" id="IPR024041">
    <property type="entry name" value="NH4_transpt_AmtB-like_dom"/>
</dbReference>
<dbReference type="AlphaFoldDB" id="A0A7L4YMG3"/>
<dbReference type="PROSITE" id="PS01219">
    <property type="entry name" value="AMMONIUM_TRANSP"/>
    <property type="match status" value="1"/>
</dbReference>
<evidence type="ECO:0000313" key="13">
    <source>
        <dbReference type="Proteomes" id="UP000463857"/>
    </source>
</evidence>
<dbReference type="InterPro" id="IPR018047">
    <property type="entry name" value="Ammonium_transpt_CS"/>
</dbReference>
<accession>A0A7L4YMG3</accession>
<reference evidence="12 13" key="1">
    <citation type="journal article" date="2018" name="Int. J. Syst. Evol. Microbiol.">
        <title>Epidermidibacterium keratini gen. nov., sp. nov., a member of the family Sporichthyaceae, isolated from keratin epidermis.</title>
        <authorList>
            <person name="Lee D.G."/>
            <person name="Trujillo M.E."/>
            <person name="Kang S."/>
            <person name="Nam J.J."/>
            <person name="Kim Y.J."/>
        </authorList>
    </citation>
    <scope>NUCLEOTIDE SEQUENCE [LARGE SCALE GENOMIC DNA]</scope>
    <source>
        <strain evidence="12 13">EPI-7</strain>
    </source>
</reference>
<dbReference type="FunCoup" id="A0A7L4YMG3">
    <property type="interactions" value="62"/>
</dbReference>
<evidence type="ECO:0000256" key="9">
    <source>
        <dbReference type="RuleBase" id="RU362002"/>
    </source>
</evidence>
<dbReference type="OrthoDB" id="9814202at2"/>
<evidence type="ECO:0000256" key="8">
    <source>
        <dbReference type="ARBA" id="ARBA00050025"/>
    </source>
</evidence>
<feature type="domain" description="Ammonium transporter AmtB-like" evidence="11">
    <location>
        <begin position="12"/>
        <end position="410"/>
    </location>
</feature>
<organism evidence="12 13">
    <name type="scientific">Epidermidibacterium keratini</name>
    <dbReference type="NCBI Taxonomy" id="1891644"/>
    <lineage>
        <taxon>Bacteria</taxon>
        <taxon>Bacillati</taxon>
        <taxon>Actinomycetota</taxon>
        <taxon>Actinomycetes</taxon>
        <taxon>Sporichthyales</taxon>
        <taxon>Sporichthyaceae</taxon>
        <taxon>Epidermidibacterium</taxon>
    </lineage>
</organism>
<keyword evidence="13" id="KW-1185">Reference proteome</keyword>
<evidence type="ECO:0000256" key="6">
    <source>
        <dbReference type="ARBA" id="ARBA00023136"/>
    </source>
</evidence>
<dbReference type="InterPro" id="IPR029020">
    <property type="entry name" value="Ammonium/urea_transptr"/>
</dbReference>
<evidence type="ECO:0000256" key="5">
    <source>
        <dbReference type="ARBA" id="ARBA00022989"/>
    </source>
</evidence>
<dbReference type="InterPro" id="IPR002229">
    <property type="entry name" value="RhesusRHD"/>
</dbReference>
<evidence type="ECO:0000256" key="7">
    <source>
        <dbReference type="ARBA" id="ARBA00023177"/>
    </source>
</evidence>
<dbReference type="SUPFAM" id="SSF111352">
    <property type="entry name" value="Ammonium transporter"/>
    <property type="match status" value="1"/>
</dbReference>
<feature type="transmembrane region" description="Helical" evidence="9">
    <location>
        <begin position="357"/>
        <end position="380"/>
    </location>
</feature>
<feature type="region of interest" description="Disordered" evidence="10">
    <location>
        <begin position="413"/>
        <end position="449"/>
    </location>
</feature>
<protein>
    <recommendedName>
        <fullName evidence="8 9">Ammonium transporter</fullName>
    </recommendedName>
</protein>
<keyword evidence="4 9" id="KW-0812">Transmembrane</keyword>
<feature type="transmembrane region" description="Helical" evidence="9">
    <location>
        <begin position="286"/>
        <end position="305"/>
    </location>
</feature>
<dbReference type="RefSeq" id="WP_159543592.1">
    <property type="nucleotide sequence ID" value="NZ_CP047156.1"/>
</dbReference>
<dbReference type="PANTHER" id="PTHR43029:SF10">
    <property type="entry name" value="AMMONIUM TRANSPORTER MEP2"/>
    <property type="match status" value="1"/>
</dbReference>
<dbReference type="GO" id="GO:0005886">
    <property type="term" value="C:plasma membrane"/>
    <property type="evidence" value="ECO:0007669"/>
    <property type="project" value="UniProtKB-SubCell"/>
</dbReference>
<comment type="similarity">
    <text evidence="2 9">Belongs to the ammonia transporter channel (TC 1.A.11.2) family.</text>
</comment>
<feature type="transmembrane region" description="Helical" evidence="9">
    <location>
        <begin position="12"/>
        <end position="33"/>
    </location>
</feature>
<proteinExistence type="inferred from homology"/>
<comment type="subcellular location">
    <subcellularLocation>
        <location evidence="9">Cell membrane</location>
        <topology evidence="9">Multi-pass membrane protein</topology>
    </subcellularLocation>
    <subcellularLocation>
        <location evidence="1">Membrane</location>
        <topology evidence="1">Multi-pass membrane protein</topology>
    </subcellularLocation>
</comment>
<dbReference type="PRINTS" id="PR00342">
    <property type="entry name" value="RHESUSRHD"/>
</dbReference>
<dbReference type="Gene3D" id="1.10.3430.10">
    <property type="entry name" value="Ammonium transporter AmtB like domains"/>
    <property type="match status" value="1"/>
</dbReference>
<keyword evidence="3 9" id="KW-0813">Transport</keyword>
<evidence type="ECO:0000256" key="4">
    <source>
        <dbReference type="ARBA" id="ARBA00022692"/>
    </source>
</evidence>
<dbReference type="KEGG" id="eke:EK0264_05200"/>
<evidence type="ECO:0000256" key="3">
    <source>
        <dbReference type="ARBA" id="ARBA00022448"/>
    </source>
</evidence>
<keyword evidence="6 9" id="KW-0472">Membrane</keyword>
<dbReference type="Pfam" id="PF00909">
    <property type="entry name" value="Ammonium_transp"/>
    <property type="match status" value="1"/>
</dbReference>
<dbReference type="NCBIfam" id="TIGR00836">
    <property type="entry name" value="amt"/>
    <property type="match status" value="1"/>
</dbReference>